<evidence type="ECO:0000256" key="7">
    <source>
        <dbReference type="SAM" id="Phobius"/>
    </source>
</evidence>
<dbReference type="GO" id="GO:0042910">
    <property type="term" value="F:xenobiotic transmembrane transporter activity"/>
    <property type="evidence" value="ECO:0007669"/>
    <property type="project" value="InterPro"/>
</dbReference>
<keyword evidence="2" id="KW-0813">Transport</keyword>
<evidence type="ECO:0000313" key="9">
    <source>
        <dbReference type="Proteomes" id="UP000712007"/>
    </source>
</evidence>
<dbReference type="InterPro" id="IPR002528">
    <property type="entry name" value="MATE_fam"/>
</dbReference>
<organism evidence="8 9">
    <name type="scientific">Candidatus Aphodosoma intestinipullorum</name>
    <dbReference type="NCBI Taxonomy" id="2840674"/>
    <lineage>
        <taxon>Bacteria</taxon>
        <taxon>Pseudomonadati</taxon>
        <taxon>Bacteroidota</taxon>
        <taxon>Bacteroidia</taxon>
        <taxon>Bacteroidales</taxon>
        <taxon>Candidatus Aphodosoma</taxon>
    </lineage>
</organism>
<evidence type="ECO:0000256" key="2">
    <source>
        <dbReference type="ARBA" id="ARBA00022448"/>
    </source>
</evidence>
<reference evidence="8" key="2">
    <citation type="journal article" date="2021" name="PeerJ">
        <title>Extensive microbial diversity within the chicken gut microbiome revealed by metagenomics and culture.</title>
        <authorList>
            <person name="Gilroy R."/>
            <person name="Ravi A."/>
            <person name="Getino M."/>
            <person name="Pursley I."/>
            <person name="Horton D.L."/>
            <person name="Alikhan N.F."/>
            <person name="Baker D."/>
            <person name="Gharbi K."/>
            <person name="Hall N."/>
            <person name="Watson M."/>
            <person name="Adriaenssens E.M."/>
            <person name="Foster-Nyarko E."/>
            <person name="Jarju S."/>
            <person name="Secka A."/>
            <person name="Antonio M."/>
            <person name="Oren A."/>
            <person name="Chaudhuri R.R."/>
            <person name="La Ragione R."/>
            <person name="Hildebrand F."/>
            <person name="Pallen M.J."/>
        </authorList>
    </citation>
    <scope>NUCLEOTIDE SEQUENCE</scope>
    <source>
        <strain evidence="8">3924</strain>
    </source>
</reference>
<dbReference type="Pfam" id="PF01554">
    <property type="entry name" value="MatE"/>
    <property type="match status" value="2"/>
</dbReference>
<sequence>MTDIRNLTSGPIRRQLIGLALPLMGTSFIQMAYSMTDMFWVGRLGSGAVAAIGAVGILTWMMTSVSYLTKVGAEVSVSQSIGAGSEDEAHAFASHNVTLALIISLTCMAVLFLFADGIIGLYGMEEDISHDAADYLRVIATGVPFTMLSAAFTGVYNAAGLTRIPFFISGTGLIMNMLLDPLFILSFGWGTQGAAWATWLSQLTVLLLFVWQLRFRRPLFGRFRFLTRLTAGRTAHILRLGTPVALMNALFAVINFSMARIASLHGGYLGVMALTAGGQMEAIAWNTSQGFSTALSTFTGQNYTARRYDRIRRAFRSTLAMTGVWGLLTTLLFVLFGDEVFALFVDEPAAYTIGGSFLRIDGYSMLLMMVEITIQGLFYGTGRTVPPAVISVTFNLLRIPLAILLATTPLGVHGIWWAVSLSSMAKGCAAFIWFMLLQKKILRQPVNQQI</sequence>
<dbReference type="EMBL" id="JADIMV010000156">
    <property type="protein sequence ID" value="MBO8440784.1"/>
    <property type="molecule type" value="Genomic_DNA"/>
</dbReference>
<dbReference type="PANTHER" id="PTHR43549:SF3">
    <property type="entry name" value="MULTIDRUG RESISTANCE PROTEIN YPNP-RELATED"/>
    <property type="match status" value="1"/>
</dbReference>
<comment type="caution">
    <text evidence="8">The sequence shown here is derived from an EMBL/GenBank/DDBJ whole genome shotgun (WGS) entry which is preliminary data.</text>
</comment>
<comment type="subcellular location">
    <subcellularLocation>
        <location evidence="1">Cell membrane</location>
        <topology evidence="1">Multi-pass membrane protein</topology>
    </subcellularLocation>
</comment>
<gene>
    <name evidence="8" type="ORF">IAC51_09075</name>
</gene>
<feature type="transmembrane region" description="Helical" evidence="7">
    <location>
        <begin position="39"/>
        <end position="60"/>
    </location>
</feature>
<feature type="transmembrane region" description="Helical" evidence="7">
    <location>
        <begin position="135"/>
        <end position="159"/>
    </location>
</feature>
<evidence type="ECO:0000256" key="4">
    <source>
        <dbReference type="ARBA" id="ARBA00022692"/>
    </source>
</evidence>
<feature type="transmembrane region" description="Helical" evidence="7">
    <location>
        <begin position="362"/>
        <end position="381"/>
    </location>
</feature>
<name>A0A940DP32_9BACT</name>
<feature type="transmembrane region" description="Helical" evidence="7">
    <location>
        <begin position="414"/>
        <end position="437"/>
    </location>
</feature>
<dbReference type="InterPro" id="IPR052031">
    <property type="entry name" value="Membrane_Transporter-Flippase"/>
</dbReference>
<dbReference type="GO" id="GO:0005886">
    <property type="term" value="C:plasma membrane"/>
    <property type="evidence" value="ECO:0007669"/>
    <property type="project" value="UniProtKB-SubCell"/>
</dbReference>
<keyword evidence="5 7" id="KW-1133">Transmembrane helix</keyword>
<keyword evidence="3" id="KW-1003">Cell membrane</keyword>
<keyword evidence="4 7" id="KW-0812">Transmembrane</keyword>
<evidence type="ECO:0000313" key="8">
    <source>
        <dbReference type="EMBL" id="MBO8440784.1"/>
    </source>
</evidence>
<dbReference type="GO" id="GO:0015297">
    <property type="term" value="F:antiporter activity"/>
    <property type="evidence" value="ECO:0007669"/>
    <property type="project" value="InterPro"/>
</dbReference>
<accession>A0A940DP32</accession>
<keyword evidence="6 7" id="KW-0472">Membrane</keyword>
<evidence type="ECO:0000256" key="1">
    <source>
        <dbReference type="ARBA" id="ARBA00004651"/>
    </source>
</evidence>
<proteinExistence type="predicted"/>
<feature type="transmembrane region" description="Helical" evidence="7">
    <location>
        <begin position="196"/>
        <end position="215"/>
    </location>
</feature>
<feature type="transmembrane region" description="Helical" evidence="7">
    <location>
        <begin position="314"/>
        <end position="336"/>
    </location>
</feature>
<feature type="transmembrane region" description="Helical" evidence="7">
    <location>
        <begin position="99"/>
        <end position="123"/>
    </location>
</feature>
<dbReference type="PIRSF" id="PIRSF006603">
    <property type="entry name" value="DinF"/>
    <property type="match status" value="1"/>
</dbReference>
<dbReference type="Proteomes" id="UP000712007">
    <property type="component" value="Unassembled WGS sequence"/>
</dbReference>
<feature type="transmembrane region" description="Helical" evidence="7">
    <location>
        <begin position="166"/>
        <end position="190"/>
    </location>
</feature>
<dbReference type="PANTHER" id="PTHR43549">
    <property type="entry name" value="MULTIDRUG RESISTANCE PROTEIN YPNP-RELATED"/>
    <property type="match status" value="1"/>
</dbReference>
<dbReference type="CDD" id="cd13140">
    <property type="entry name" value="MATE_like_1"/>
    <property type="match status" value="1"/>
</dbReference>
<protein>
    <submittedName>
        <fullName evidence="8">MATE family efflux transporter</fullName>
    </submittedName>
</protein>
<dbReference type="AlphaFoldDB" id="A0A940DP32"/>
<evidence type="ECO:0000256" key="3">
    <source>
        <dbReference type="ARBA" id="ARBA00022475"/>
    </source>
</evidence>
<feature type="transmembrane region" description="Helical" evidence="7">
    <location>
        <begin position="388"/>
        <end position="408"/>
    </location>
</feature>
<dbReference type="NCBIfam" id="TIGR00797">
    <property type="entry name" value="matE"/>
    <property type="match status" value="1"/>
</dbReference>
<dbReference type="InterPro" id="IPR048279">
    <property type="entry name" value="MdtK-like"/>
</dbReference>
<evidence type="ECO:0000256" key="6">
    <source>
        <dbReference type="ARBA" id="ARBA00023136"/>
    </source>
</evidence>
<reference evidence="8" key="1">
    <citation type="submission" date="2020-10" db="EMBL/GenBank/DDBJ databases">
        <authorList>
            <person name="Gilroy R."/>
        </authorList>
    </citation>
    <scope>NUCLEOTIDE SEQUENCE</scope>
    <source>
        <strain evidence="8">3924</strain>
    </source>
</reference>
<feature type="transmembrane region" description="Helical" evidence="7">
    <location>
        <begin position="236"/>
        <end position="254"/>
    </location>
</feature>
<evidence type="ECO:0000256" key="5">
    <source>
        <dbReference type="ARBA" id="ARBA00022989"/>
    </source>
</evidence>